<dbReference type="Proteomes" id="UP000321903">
    <property type="component" value="Unassembled WGS sequence"/>
</dbReference>
<evidence type="ECO:0000256" key="2">
    <source>
        <dbReference type="SAM" id="Phobius"/>
    </source>
</evidence>
<feature type="domain" description="LysM" evidence="4">
    <location>
        <begin position="181"/>
        <end position="225"/>
    </location>
</feature>
<evidence type="ECO:0000256" key="1">
    <source>
        <dbReference type="SAM" id="MobiDB-lite"/>
    </source>
</evidence>
<feature type="region of interest" description="Disordered" evidence="1">
    <location>
        <begin position="83"/>
        <end position="181"/>
    </location>
</feature>
<dbReference type="PANTHER" id="PTHR33734:SF22">
    <property type="entry name" value="MEMBRANE-BOUND LYTIC MUREIN TRANSGLYCOSYLASE D"/>
    <property type="match status" value="1"/>
</dbReference>
<dbReference type="InterPro" id="IPR007730">
    <property type="entry name" value="SPOR-like_dom"/>
</dbReference>
<dbReference type="Pfam" id="PF05036">
    <property type="entry name" value="SPOR"/>
    <property type="match status" value="1"/>
</dbReference>
<feature type="compositionally biased region" description="Basic and acidic residues" evidence="1">
    <location>
        <begin position="237"/>
        <end position="266"/>
    </location>
</feature>
<dbReference type="Pfam" id="PF01476">
    <property type="entry name" value="LysM"/>
    <property type="match status" value="1"/>
</dbReference>
<dbReference type="OrthoDB" id="6717098at2"/>
<dbReference type="AlphaFoldDB" id="A0A5C7A072"/>
<dbReference type="CDD" id="cd00118">
    <property type="entry name" value="LysM"/>
    <property type="match status" value="1"/>
</dbReference>
<feature type="compositionally biased region" description="Polar residues" evidence="1">
    <location>
        <begin position="133"/>
        <end position="146"/>
    </location>
</feature>
<dbReference type="PANTHER" id="PTHR33734">
    <property type="entry name" value="LYSM DOMAIN-CONTAINING GPI-ANCHORED PROTEIN 2"/>
    <property type="match status" value="1"/>
</dbReference>
<dbReference type="SMART" id="SM00257">
    <property type="entry name" value="LysM"/>
    <property type="match status" value="1"/>
</dbReference>
<feature type="domain" description="SPOR" evidence="3">
    <location>
        <begin position="280"/>
        <end position="357"/>
    </location>
</feature>
<evidence type="ECO:0000313" key="6">
    <source>
        <dbReference type="Proteomes" id="UP000321903"/>
    </source>
</evidence>
<dbReference type="SUPFAM" id="SSF110997">
    <property type="entry name" value="Sporulation related repeat"/>
    <property type="match status" value="1"/>
</dbReference>
<evidence type="ECO:0000259" key="4">
    <source>
        <dbReference type="PROSITE" id="PS51782"/>
    </source>
</evidence>
<dbReference type="PROSITE" id="PS51724">
    <property type="entry name" value="SPOR"/>
    <property type="match status" value="1"/>
</dbReference>
<dbReference type="InterPro" id="IPR036680">
    <property type="entry name" value="SPOR-like_sf"/>
</dbReference>
<name>A0A5C7A072_9GAMM</name>
<gene>
    <name evidence="5" type="ORF">ES754_10285</name>
</gene>
<keyword evidence="2" id="KW-0472">Membrane</keyword>
<feature type="region of interest" description="Disordered" evidence="1">
    <location>
        <begin position="237"/>
        <end position="276"/>
    </location>
</feature>
<reference evidence="5 6" key="1">
    <citation type="submission" date="2019-08" db="EMBL/GenBank/DDBJ databases">
        <title>Genome sequence of Psychrobacter frigidicola ACAM304 (type strain).</title>
        <authorList>
            <person name="Bowman J.P."/>
        </authorList>
    </citation>
    <scope>NUCLEOTIDE SEQUENCE [LARGE SCALE GENOMIC DNA]</scope>
    <source>
        <strain evidence="5 6">ACAM 304</strain>
    </source>
</reference>
<evidence type="ECO:0000313" key="5">
    <source>
        <dbReference type="EMBL" id="TXD96516.1"/>
    </source>
</evidence>
<feature type="compositionally biased region" description="Polar residues" evidence="1">
    <location>
        <begin position="105"/>
        <end position="124"/>
    </location>
</feature>
<feature type="compositionally biased region" description="Basic and acidic residues" evidence="1">
    <location>
        <begin position="147"/>
        <end position="174"/>
    </location>
</feature>
<dbReference type="RefSeq" id="WP_147224097.1">
    <property type="nucleotide sequence ID" value="NZ_CAJGYY010000001.1"/>
</dbReference>
<proteinExistence type="predicted"/>
<protein>
    <submittedName>
        <fullName evidence="5">LysM peptidoglycan-binding domain-containing protein</fullName>
    </submittedName>
</protein>
<organism evidence="5 6">
    <name type="scientific">Psychrobacter frigidicola</name>
    <dbReference type="NCBI Taxonomy" id="45611"/>
    <lineage>
        <taxon>Bacteria</taxon>
        <taxon>Pseudomonadati</taxon>
        <taxon>Pseudomonadota</taxon>
        <taxon>Gammaproteobacteria</taxon>
        <taxon>Moraxellales</taxon>
        <taxon>Moraxellaceae</taxon>
        <taxon>Psychrobacter</taxon>
    </lineage>
</organism>
<dbReference type="Gene3D" id="3.30.70.1070">
    <property type="entry name" value="Sporulation related repeat"/>
    <property type="match status" value="1"/>
</dbReference>
<dbReference type="PROSITE" id="PS51782">
    <property type="entry name" value="LYSM"/>
    <property type="match status" value="1"/>
</dbReference>
<keyword evidence="2" id="KW-1133">Transmembrane helix</keyword>
<dbReference type="SUPFAM" id="SSF54106">
    <property type="entry name" value="LysM domain"/>
    <property type="match status" value="1"/>
</dbReference>
<dbReference type="EMBL" id="VORZ01000003">
    <property type="protein sequence ID" value="TXD96516.1"/>
    <property type="molecule type" value="Genomic_DNA"/>
</dbReference>
<dbReference type="InterPro" id="IPR018392">
    <property type="entry name" value="LysM"/>
</dbReference>
<feature type="transmembrane region" description="Helical" evidence="2">
    <location>
        <begin position="7"/>
        <end position="25"/>
    </location>
</feature>
<dbReference type="GO" id="GO:0042834">
    <property type="term" value="F:peptidoglycan binding"/>
    <property type="evidence" value="ECO:0007669"/>
    <property type="project" value="InterPro"/>
</dbReference>
<accession>A0A5C7A072</accession>
<sequence>MSFSRQALLGIGMVVGGIVMLSAMVQQLGVSDDNPSLTPAIVDKSSAETASSSSLTTDVDTEKRLLALKQKERAARVAEQERRAELFSEEQASAETQALAKARNENQQYSVNDDPTEETGQSDVTYPKLQPRAGSTVSTPVSSTNKANDDSQKAEQKKDKKQVEEKAASKEVKKSPPKAPIDYTIESGDGLLKLAHQYNVSVAVLAQANNIEPSATLQIGQVLTVPSRKQIERLEREATAAEKKRDEKRKKEEALAKKSVEAKNEAQNKLGAARKEVKETDAKGSFGVQVALATNQASADEVVKKFKAAGYQVKTSQTTRGVRVVVGPERGKIAALALKDKVNSDPDVNTTSAWVLYW</sequence>
<dbReference type="Gene3D" id="3.10.350.10">
    <property type="entry name" value="LysM domain"/>
    <property type="match status" value="1"/>
</dbReference>
<evidence type="ECO:0000259" key="3">
    <source>
        <dbReference type="PROSITE" id="PS51724"/>
    </source>
</evidence>
<keyword evidence="2" id="KW-0812">Transmembrane</keyword>
<comment type="caution">
    <text evidence="5">The sequence shown here is derived from an EMBL/GenBank/DDBJ whole genome shotgun (WGS) entry which is preliminary data.</text>
</comment>
<keyword evidence="6" id="KW-1185">Reference proteome</keyword>
<dbReference type="InterPro" id="IPR036779">
    <property type="entry name" value="LysM_dom_sf"/>
</dbReference>